<dbReference type="GO" id="GO:0010436">
    <property type="term" value="F:carotenoid dioxygenase activity"/>
    <property type="evidence" value="ECO:0007669"/>
    <property type="project" value="TreeGrafter"/>
</dbReference>
<comment type="cofactor">
    <cofactor evidence="1">
        <name>Fe(2+)</name>
        <dbReference type="ChEBI" id="CHEBI:29033"/>
    </cofactor>
</comment>
<proteinExistence type="inferred from homology"/>
<organism evidence="6 7">
    <name type="scientific">Mola mola</name>
    <name type="common">Ocean sunfish</name>
    <name type="synonym">Tetraodon mola</name>
    <dbReference type="NCBI Taxonomy" id="94237"/>
    <lineage>
        <taxon>Eukaryota</taxon>
        <taxon>Metazoa</taxon>
        <taxon>Chordata</taxon>
        <taxon>Craniata</taxon>
        <taxon>Vertebrata</taxon>
        <taxon>Euteleostomi</taxon>
        <taxon>Actinopterygii</taxon>
        <taxon>Neopterygii</taxon>
        <taxon>Teleostei</taxon>
        <taxon>Neoteleostei</taxon>
        <taxon>Acanthomorphata</taxon>
        <taxon>Eupercaria</taxon>
        <taxon>Tetraodontiformes</taxon>
        <taxon>Molidae</taxon>
        <taxon>Mola</taxon>
    </lineage>
</organism>
<accession>A0A3Q3VXB9</accession>
<reference evidence="6" key="2">
    <citation type="submission" date="2025-09" db="UniProtKB">
        <authorList>
            <consortium name="Ensembl"/>
        </authorList>
    </citation>
    <scope>IDENTIFICATION</scope>
</reference>
<dbReference type="GO" id="GO:0016121">
    <property type="term" value="P:carotene catabolic process"/>
    <property type="evidence" value="ECO:0007669"/>
    <property type="project" value="TreeGrafter"/>
</dbReference>
<protein>
    <submittedName>
        <fullName evidence="6">Uncharacterized protein</fullName>
    </submittedName>
</protein>
<keyword evidence="4" id="KW-0408">Iron</keyword>
<keyword evidence="7" id="KW-1185">Reference proteome</keyword>
<dbReference type="GO" id="GO:0042574">
    <property type="term" value="P:retinal metabolic process"/>
    <property type="evidence" value="ECO:0007669"/>
    <property type="project" value="TreeGrafter"/>
</dbReference>
<reference evidence="6" key="1">
    <citation type="submission" date="2025-08" db="UniProtKB">
        <authorList>
            <consortium name="Ensembl"/>
        </authorList>
    </citation>
    <scope>IDENTIFICATION</scope>
</reference>
<keyword evidence="3" id="KW-0479">Metal-binding</keyword>
<dbReference type="PANTHER" id="PTHR10543:SF110">
    <property type="entry name" value="BETA-CAROTENE 15,15'-MONOOXYGENASE 1"/>
    <property type="match status" value="1"/>
</dbReference>
<dbReference type="AlphaFoldDB" id="A0A3Q3VXB9"/>
<dbReference type="OMA" id="QCERIGN"/>
<dbReference type="Ensembl" id="ENSMMOT00000006375.1">
    <property type="protein sequence ID" value="ENSMMOP00000006263.1"/>
    <property type="gene ID" value="ENSMMOG00000004897.1"/>
</dbReference>
<evidence type="ECO:0000256" key="3">
    <source>
        <dbReference type="ARBA" id="ARBA00022723"/>
    </source>
</evidence>
<dbReference type="GO" id="GO:0046872">
    <property type="term" value="F:metal ion binding"/>
    <property type="evidence" value="ECO:0007669"/>
    <property type="project" value="UniProtKB-KW"/>
</dbReference>
<dbReference type="Pfam" id="PF03055">
    <property type="entry name" value="RPE65"/>
    <property type="match status" value="1"/>
</dbReference>
<evidence type="ECO:0000256" key="4">
    <source>
        <dbReference type="ARBA" id="ARBA00023004"/>
    </source>
</evidence>
<dbReference type="GO" id="GO:0003834">
    <property type="term" value="F:beta-carotene 15,15'-dioxygenase activity"/>
    <property type="evidence" value="ECO:0007669"/>
    <property type="project" value="TreeGrafter"/>
</dbReference>
<dbReference type="Proteomes" id="UP000261620">
    <property type="component" value="Unplaced"/>
</dbReference>
<name>A0A3Q3VXB9_MOLML</name>
<evidence type="ECO:0000313" key="6">
    <source>
        <dbReference type="Ensembl" id="ENSMMOP00000006263.1"/>
    </source>
</evidence>
<evidence type="ECO:0000256" key="1">
    <source>
        <dbReference type="ARBA" id="ARBA00001954"/>
    </source>
</evidence>
<dbReference type="PANTHER" id="PTHR10543">
    <property type="entry name" value="BETA-CAROTENE DIOXYGENASE"/>
    <property type="match status" value="1"/>
</dbReference>
<sequence length="112" mass="12429">SFIQAFMYKIKRVKGPGSGLVCCRAGVVPGWLRGTLLRNGPGILSVGDTSYEHWFDGMSIMHSFTFTDGEVTHRSRFLRSDTYNANMAANRIVVSEMGTMAYPDASKNFIVK</sequence>
<evidence type="ECO:0000313" key="7">
    <source>
        <dbReference type="Proteomes" id="UP000261620"/>
    </source>
</evidence>
<dbReference type="STRING" id="94237.ENSMMOP00000006263"/>
<dbReference type="InterPro" id="IPR004294">
    <property type="entry name" value="Carotenoid_Oase"/>
</dbReference>
<evidence type="ECO:0000256" key="5">
    <source>
        <dbReference type="RuleBase" id="RU003799"/>
    </source>
</evidence>
<evidence type="ECO:0000256" key="2">
    <source>
        <dbReference type="ARBA" id="ARBA00006787"/>
    </source>
</evidence>
<comment type="similarity">
    <text evidence="2 5">Belongs to the carotenoid oxygenase family.</text>
</comment>